<name>B1M2S7_METRJ</name>
<dbReference type="KEGG" id="mrd:Mrad2831_1214"/>
<dbReference type="Gene3D" id="3.40.50.2000">
    <property type="entry name" value="Glycogen Phosphorylase B"/>
    <property type="match status" value="1"/>
</dbReference>
<dbReference type="OrthoDB" id="7815474at2"/>
<organism evidence="1 2">
    <name type="scientific">Methylobacterium radiotolerans (strain ATCC 27329 / DSM 1819 / JCM 2831 / NBRC 15690 / NCIMB 10815 / 0-1)</name>
    <dbReference type="NCBI Taxonomy" id="426355"/>
    <lineage>
        <taxon>Bacteria</taxon>
        <taxon>Pseudomonadati</taxon>
        <taxon>Pseudomonadota</taxon>
        <taxon>Alphaproteobacteria</taxon>
        <taxon>Hyphomicrobiales</taxon>
        <taxon>Methylobacteriaceae</taxon>
        <taxon>Methylobacterium</taxon>
    </lineage>
</organism>
<evidence type="ECO:0000313" key="2">
    <source>
        <dbReference type="Proteomes" id="UP000006589"/>
    </source>
</evidence>
<gene>
    <name evidence="1" type="ordered locus">Mrad2831_1214</name>
</gene>
<dbReference type="GO" id="GO:0016740">
    <property type="term" value="F:transferase activity"/>
    <property type="evidence" value="ECO:0007669"/>
    <property type="project" value="UniProtKB-KW"/>
</dbReference>
<dbReference type="STRING" id="426355.Mrad2831_1214"/>
<proteinExistence type="predicted"/>
<dbReference type="AlphaFoldDB" id="B1M2S7"/>
<dbReference type="EMBL" id="CP001001">
    <property type="protein sequence ID" value="ACB23218.1"/>
    <property type="molecule type" value="Genomic_DNA"/>
</dbReference>
<dbReference type="eggNOG" id="COG0438">
    <property type="taxonomic scope" value="Bacteria"/>
</dbReference>
<dbReference type="Pfam" id="PF13692">
    <property type="entry name" value="Glyco_trans_1_4"/>
    <property type="match status" value="1"/>
</dbReference>
<dbReference type="SUPFAM" id="SSF53756">
    <property type="entry name" value="UDP-Glycosyltransferase/glycogen phosphorylase"/>
    <property type="match status" value="1"/>
</dbReference>
<accession>B1M2S7</accession>
<protein>
    <submittedName>
        <fullName evidence="1">Glycosyl transferase group 1</fullName>
    </submittedName>
</protein>
<reference evidence="1 2" key="1">
    <citation type="submission" date="2008-03" db="EMBL/GenBank/DDBJ databases">
        <title>Complete sequence of chromosome of Methylobacterium radiotolerans JCM 2831.</title>
        <authorList>
            <consortium name="US DOE Joint Genome Institute"/>
            <person name="Copeland A."/>
            <person name="Lucas S."/>
            <person name="Lapidus A."/>
            <person name="Glavina del Rio T."/>
            <person name="Dalin E."/>
            <person name="Tice H."/>
            <person name="Bruce D."/>
            <person name="Goodwin L."/>
            <person name="Pitluck S."/>
            <person name="Kiss H."/>
            <person name="Brettin T."/>
            <person name="Detter J.C."/>
            <person name="Han C."/>
            <person name="Kuske C.R."/>
            <person name="Schmutz J."/>
            <person name="Larimer F."/>
            <person name="Land M."/>
            <person name="Hauser L."/>
            <person name="Kyrpides N."/>
            <person name="Mikhailova N."/>
            <person name="Marx C.J."/>
            <person name="Richardson P."/>
        </authorList>
    </citation>
    <scope>NUCLEOTIDE SEQUENCE [LARGE SCALE GENOMIC DNA]</scope>
    <source>
        <strain evidence="2">ATCC 27329 / DSM 1819 / JCM 2831 / NBRC 15690 / NCIMB 10815 / 0-1</strain>
    </source>
</reference>
<dbReference type="Proteomes" id="UP000006589">
    <property type="component" value="Chromosome"/>
</dbReference>
<keyword evidence="1" id="KW-0808">Transferase</keyword>
<evidence type="ECO:0000313" key="1">
    <source>
        <dbReference type="EMBL" id="ACB23218.1"/>
    </source>
</evidence>
<sequence>METCRRPVVLVLAPMPAAPVNAGNRRRLLGVCESLTRGGYDIDFAYYEHEDQIYRRFGQEPPTDAIEMAKLFRKTFSIPSPTLIHLKTWSGAFSIDEWCPDEVVNFVEWYFRTHPDTCAIIVNYVFLSRSLEVVPKGVTRVIDTHDRFADRNRQYWPFKSEPNFFYTSRQWEAVGLSRADIVLAIQSEEAEYFRSLSDKHVVLLPPRFPEARQFQDCEQIRTIGFLGHGNDPNLFSISKFAHAWAEKWQNEFPQLIIAGEICKSLNGFESPGVHLLGYVEDIASFYDKVDVVVAPILMGSGLKMKVAEALAMGRPVIGTRIAFAGFDAVHSAHRLNGTGDAVAAVKELSHDSNKLRTLVEASSQLLSRYNVIAAKCETAFISLMPRVPSPRSSGPESDLAQFRQEWHDLKYSTVIEADCLRARQSIGSGKDVLIATEKVSSETALISGYRPNRRRWYAASPRRTSVRDRAVPSLDIAGGSSVNFSPEWVRDRILSRQAREEIIGYFSNVKSDWRSQARLVGIGGVQFTVLALAPSFLVGLQSPTSAFLVRATNSVREIRLSNVISTARPLPVEYKVERPDLRLIPVGLTFLTSTSDTAGDLSIPDEDRDLDVGGSSIMLLSDYLIGRLTIAN</sequence>
<dbReference type="HOGENOM" id="CLU_407582_0_0_5"/>